<dbReference type="Gene3D" id="3.40.50.300">
    <property type="entry name" value="P-loop containing nucleotide triphosphate hydrolases"/>
    <property type="match status" value="1"/>
</dbReference>
<dbReference type="AlphaFoldDB" id="A0A223I2U4"/>
<name>A0A223I2U4_THETR</name>
<dbReference type="InterPro" id="IPR045006">
    <property type="entry name" value="CHLI-like"/>
</dbReference>
<evidence type="ECO:0000313" key="3">
    <source>
        <dbReference type="EMBL" id="AST58977.1"/>
    </source>
</evidence>
<comment type="similarity">
    <text evidence="1">Belongs to the Mg-chelatase subunits D/I family. ComM subfamily.</text>
</comment>
<dbReference type="SUPFAM" id="SSF54211">
    <property type="entry name" value="Ribosomal protein S5 domain 2-like"/>
    <property type="match status" value="1"/>
</dbReference>
<dbReference type="SUPFAM" id="SSF52540">
    <property type="entry name" value="P-loop containing nucleoside triphosphate hydrolases"/>
    <property type="match status" value="1"/>
</dbReference>
<feature type="domain" description="AAA+ ATPase" evidence="2">
    <location>
        <begin position="211"/>
        <end position="394"/>
    </location>
</feature>
<dbReference type="InterPro" id="IPR014721">
    <property type="entry name" value="Ribsml_uS5_D2-typ_fold_subgr"/>
</dbReference>
<dbReference type="PANTHER" id="PTHR32039">
    <property type="entry name" value="MAGNESIUM-CHELATASE SUBUNIT CHLI"/>
    <property type="match status" value="1"/>
</dbReference>
<dbReference type="PANTHER" id="PTHR32039:SF7">
    <property type="entry name" value="COMPETENCE PROTEIN COMM"/>
    <property type="match status" value="1"/>
</dbReference>
<dbReference type="Pfam" id="PF13335">
    <property type="entry name" value="Mg_chelatase_C"/>
    <property type="match status" value="1"/>
</dbReference>
<dbReference type="InterPro" id="IPR003593">
    <property type="entry name" value="AAA+_ATPase"/>
</dbReference>
<dbReference type="Pfam" id="PF01078">
    <property type="entry name" value="Mg_chelatase"/>
    <property type="match status" value="1"/>
</dbReference>
<dbReference type="RefSeq" id="WP_094397987.1">
    <property type="nucleotide sequence ID" value="NZ_CP016893.1"/>
</dbReference>
<dbReference type="GO" id="GO:0005524">
    <property type="term" value="F:ATP binding"/>
    <property type="evidence" value="ECO:0007669"/>
    <property type="project" value="InterPro"/>
</dbReference>
<reference evidence="3 4" key="1">
    <citation type="submission" date="2016-08" db="EMBL/GenBank/DDBJ databases">
        <title>A novel genetic cassette of butanologenic Thermoanaerobacterium thermosaccharolyticum that directly convert cellulose to butanol.</title>
        <authorList>
            <person name="Li T."/>
            <person name="He J."/>
        </authorList>
    </citation>
    <scope>NUCLEOTIDE SEQUENCE [LARGE SCALE GENOMIC DNA]</scope>
    <source>
        <strain evidence="3 4">TG57</strain>
    </source>
</reference>
<dbReference type="NCBIfam" id="TIGR00368">
    <property type="entry name" value="YifB family Mg chelatase-like AAA ATPase"/>
    <property type="match status" value="1"/>
</dbReference>
<dbReference type="EMBL" id="CP016893">
    <property type="protein sequence ID" value="AST58977.1"/>
    <property type="molecule type" value="Genomic_DNA"/>
</dbReference>
<evidence type="ECO:0000313" key="4">
    <source>
        <dbReference type="Proteomes" id="UP000214975"/>
    </source>
</evidence>
<dbReference type="Pfam" id="PF13541">
    <property type="entry name" value="ChlI"/>
    <property type="match status" value="1"/>
</dbReference>
<dbReference type="Gene3D" id="3.30.230.10">
    <property type="match status" value="1"/>
</dbReference>
<sequence length="510" mass="56970">MLSITKSMAIMGIDGYIVDVEVDISNGLPSFDIVGLGDTEIKESRDRVRAAIKNSGYEFPVEKITVNLAPANIKKEGTSFDLPIAIGILICTGQVKPVGSDTVLLGELSLDGSLRPIKGALPMAMDARSYGVKRIILPNNNAKEAAVTKEIQVIPVKSLNDVVEYINGTKSIEQVKIDIDEYFKREKYDIDFSDVKGQENVKRAFEIAAAGGHNIMLVGPPGSGKTMLARRFPTILPEMTLEEALEVTKIHSIAGTLPENASLITNRVFRAPHHTISTVSLIGGGRIPKPGEVSLAHYGVLFLDEFPEFRRDAIEALRQPLEDEFVTISRVNATFTYPAKVILIIALNPCPCGYLGDSTHECRCTPNEIRRYQNKISGPLLDRIDLHVEVNRVDKQKYFEDDKNIETSEVIRDRVKKAREIQLQRYRGSGIFFNSQLKNNMIKKYIKLDEKTTEMIKDYFDKLGLSARAYNKIIKVARTIADLDGSIDVKYEHVAEAFQYRNLSNKYISN</sequence>
<evidence type="ECO:0000259" key="2">
    <source>
        <dbReference type="SMART" id="SM00382"/>
    </source>
</evidence>
<dbReference type="InterPro" id="IPR004482">
    <property type="entry name" value="Mg_chelat-rel"/>
</dbReference>
<accession>A0A223I2U4</accession>
<protein>
    <submittedName>
        <fullName evidence="3">Mg chelatase, subunit Chll</fullName>
    </submittedName>
</protein>
<proteinExistence type="inferred from homology"/>
<dbReference type="InterPro" id="IPR027417">
    <property type="entry name" value="P-loop_NTPase"/>
</dbReference>
<dbReference type="SMART" id="SM00382">
    <property type="entry name" value="AAA"/>
    <property type="match status" value="1"/>
</dbReference>
<dbReference type="InterPro" id="IPR000523">
    <property type="entry name" value="Mg_chelatse_chII-like_cat_dom"/>
</dbReference>
<gene>
    <name evidence="3" type="ORF">Thert_03224</name>
</gene>
<dbReference type="InterPro" id="IPR025158">
    <property type="entry name" value="Mg_chelat-rel_C"/>
</dbReference>
<dbReference type="Proteomes" id="UP000214975">
    <property type="component" value="Chromosome"/>
</dbReference>
<evidence type="ECO:0000256" key="1">
    <source>
        <dbReference type="ARBA" id="ARBA00006354"/>
    </source>
</evidence>
<dbReference type="PRINTS" id="PR00830">
    <property type="entry name" value="ENDOLAPTASE"/>
</dbReference>
<organism evidence="3 4">
    <name type="scientific">Thermoanaerobacterium thermosaccharolyticum</name>
    <name type="common">Clostridium thermosaccharolyticum</name>
    <dbReference type="NCBI Taxonomy" id="1517"/>
    <lineage>
        <taxon>Bacteria</taxon>
        <taxon>Bacillati</taxon>
        <taxon>Bacillota</taxon>
        <taxon>Clostridia</taxon>
        <taxon>Thermoanaerobacterales</taxon>
        <taxon>Thermoanaerobacteraceae</taxon>
        <taxon>Thermoanaerobacterium</taxon>
    </lineage>
</organism>
<dbReference type="InterPro" id="IPR020568">
    <property type="entry name" value="Ribosomal_Su5_D2-typ_SF"/>
</dbReference>